<name>A0A0M9VI54_9FLAO</name>
<dbReference type="PATRIC" id="fig|1202724.3.peg.2017"/>
<dbReference type="Proteomes" id="UP000037755">
    <property type="component" value="Unassembled WGS sequence"/>
</dbReference>
<dbReference type="InterPro" id="IPR049804">
    <property type="entry name" value="Choice_anch_L"/>
</dbReference>
<dbReference type="InterPro" id="IPR026341">
    <property type="entry name" value="T9SS_type_B"/>
</dbReference>
<evidence type="ECO:0008006" key="3">
    <source>
        <dbReference type="Google" id="ProtNLM"/>
    </source>
</evidence>
<dbReference type="RefSeq" id="WP_054407776.1">
    <property type="nucleotide sequence ID" value="NZ_FOYA01000001.1"/>
</dbReference>
<gene>
    <name evidence="1" type="ORF">AM493_09720</name>
</gene>
<reference evidence="1 2" key="1">
    <citation type="submission" date="2015-08" db="EMBL/GenBank/DDBJ databases">
        <title>Whole genome sequence of Flavobacterium akiainvivens IK-1T, from decaying Wikstroemia oahuensis, an endemic Hawaiian shrub.</title>
        <authorList>
            <person name="Wan X."/>
            <person name="Hou S."/>
            <person name="Saito J."/>
            <person name="Donachie S."/>
        </authorList>
    </citation>
    <scope>NUCLEOTIDE SEQUENCE [LARGE SCALE GENOMIC DNA]</scope>
    <source>
        <strain evidence="1 2">IK-1</strain>
    </source>
</reference>
<accession>A0A0M9VI54</accession>
<dbReference type="OrthoDB" id="9765926at2"/>
<organism evidence="1 2">
    <name type="scientific">Flavobacterium akiainvivens</name>
    <dbReference type="NCBI Taxonomy" id="1202724"/>
    <lineage>
        <taxon>Bacteria</taxon>
        <taxon>Pseudomonadati</taxon>
        <taxon>Bacteroidota</taxon>
        <taxon>Flavobacteriia</taxon>
        <taxon>Flavobacteriales</taxon>
        <taxon>Flavobacteriaceae</taxon>
        <taxon>Flavobacterium</taxon>
    </lineage>
</organism>
<protein>
    <recommendedName>
        <fullName evidence="3">T9SS type B sorting domain-containing protein</fullName>
    </recommendedName>
</protein>
<dbReference type="NCBIfam" id="TIGR04131">
    <property type="entry name" value="Bac_Flav_CTERM"/>
    <property type="match status" value="1"/>
</dbReference>
<proteinExistence type="predicted"/>
<sequence>MFLCVKAGAQELVIDESYTAQQLAETIMDTDCEVQISNAVITGYNGPNGTSYARYSIDPGNAEPLPLQNGIVLSSGYASVFDLNIWTVDFTSTGNTSWPGDADISNAIGGTTSYNATFLEFDFVPSVDYVSFTFTMISHEFYSYSTDINRDCSYNDGIAVLIKPADNSQPYQNLAVLPVTMVPICNANLFYFETCPENGFNWAAFYNSNNGIINAGAAVTPGTMYHLKIGVTDGLDAGYDSSIIIAAVSPDYTIDLGIDKLHEFFDPLCPGDVLTVNSKPGAALYKWFKDDVLIPGEQGISYAITQPGTYTSLATMPNGCDYTGEITVEYNAPIPQTPLTYYQCDEDGDGLTAYYIVQVGQQVLPPGLQPLFYYHSLTDANNNTNPIPMPPTPQLYYNTVPNEQVFVRVQNIYGCQQVIPIILSITPPVNPVLAPVAGCPDEGQANGFATFNLAQAALDIVQGFPPGTIAQFFTTGADALLGITPLPPVYVNPVAGGGTLYVRLSNNQGCYGISTVQLVIESFGSGLADESIALCPDEMPVLDAGAGFASYSWDTNPVQHSQTITVEETGAYTVEVTNPFGCARTKTFTVFESGPPLVVAIQINDFQGGYNAVTVTTEGVGTYEYSLDGIYYQPENTFNNLAPGEYTVYIRDANGCGPTQAEEIVVLDYPTVFSPNADGIADTWYIPFLQRHPGSVVTVYDRFGRLITTFYGHSAGWDGTFKNKPLPATDYWFTVTLENGRIVKGHFSLVR</sequence>
<dbReference type="EMBL" id="LIYD01000005">
    <property type="protein sequence ID" value="KOS06279.1"/>
    <property type="molecule type" value="Genomic_DNA"/>
</dbReference>
<dbReference type="STRING" id="1202724.AM493_09720"/>
<evidence type="ECO:0000313" key="1">
    <source>
        <dbReference type="EMBL" id="KOS06279.1"/>
    </source>
</evidence>
<evidence type="ECO:0000313" key="2">
    <source>
        <dbReference type="Proteomes" id="UP000037755"/>
    </source>
</evidence>
<dbReference type="NCBIfam" id="NF038133">
    <property type="entry name" value="choice_anch_L"/>
    <property type="match status" value="1"/>
</dbReference>
<dbReference type="Pfam" id="PF13585">
    <property type="entry name" value="CHU_C"/>
    <property type="match status" value="1"/>
</dbReference>
<keyword evidence="2" id="KW-1185">Reference proteome</keyword>
<comment type="caution">
    <text evidence="1">The sequence shown here is derived from an EMBL/GenBank/DDBJ whole genome shotgun (WGS) entry which is preliminary data.</text>
</comment>
<dbReference type="AlphaFoldDB" id="A0A0M9VI54"/>